<keyword evidence="4 6" id="KW-0472">Membrane</keyword>
<dbReference type="InterPro" id="IPR016985">
    <property type="entry name" value="UCP031890_Tim44-rel"/>
</dbReference>
<evidence type="ECO:0000256" key="6">
    <source>
        <dbReference type="SAM" id="Phobius"/>
    </source>
</evidence>
<feature type="domain" description="Tim44-like" evidence="7">
    <location>
        <begin position="95"/>
        <end position="241"/>
    </location>
</feature>
<evidence type="ECO:0000256" key="4">
    <source>
        <dbReference type="ARBA" id="ARBA00023136"/>
    </source>
</evidence>
<dbReference type="Gene3D" id="3.10.450.240">
    <property type="match status" value="1"/>
</dbReference>
<dbReference type="SUPFAM" id="SSF54427">
    <property type="entry name" value="NTF2-like"/>
    <property type="match status" value="1"/>
</dbReference>
<keyword evidence="6" id="KW-0812">Transmembrane</keyword>
<keyword evidence="6" id="KW-1133">Transmembrane helix</keyword>
<dbReference type="InterPro" id="IPR032710">
    <property type="entry name" value="NTF2-like_dom_sf"/>
</dbReference>
<evidence type="ECO:0000313" key="8">
    <source>
        <dbReference type="EMBL" id="MFD0985800.1"/>
    </source>
</evidence>
<dbReference type="PIRSF" id="PIRSF031890">
    <property type="entry name" value="UCP031890_transporter_Tim44"/>
    <property type="match status" value="1"/>
</dbReference>
<organism evidence="8 9">
    <name type="scientific">Methyloligella solikamskensis</name>
    <dbReference type="NCBI Taxonomy" id="1177756"/>
    <lineage>
        <taxon>Bacteria</taxon>
        <taxon>Pseudomonadati</taxon>
        <taxon>Pseudomonadota</taxon>
        <taxon>Alphaproteobacteria</taxon>
        <taxon>Hyphomicrobiales</taxon>
        <taxon>Hyphomicrobiaceae</taxon>
        <taxon>Methyloligella</taxon>
    </lineage>
</organism>
<name>A0ABW3J5V1_9HYPH</name>
<feature type="transmembrane region" description="Helical" evidence="6">
    <location>
        <begin position="6"/>
        <end position="23"/>
    </location>
</feature>
<comment type="caution">
    <text evidence="8">The sequence shown here is derived from an EMBL/GenBank/DDBJ whole genome shotgun (WGS) entry which is preliminary data.</text>
</comment>
<dbReference type="InterPro" id="IPR039544">
    <property type="entry name" value="Tim44-like"/>
</dbReference>
<protein>
    <submittedName>
        <fullName evidence="8">Tim44/TimA family putative adaptor protein</fullName>
    </submittedName>
</protein>
<dbReference type="NCBIfam" id="NF033779">
    <property type="entry name" value="Tim44_TimA_adap"/>
    <property type="match status" value="1"/>
</dbReference>
<evidence type="ECO:0000259" key="7">
    <source>
        <dbReference type="SMART" id="SM00978"/>
    </source>
</evidence>
<evidence type="ECO:0000256" key="3">
    <source>
        <dbReference type="ARBA" id="ARBA00022946"/>
    </source>
</evidence>
<evidence type="ECO:0000256" key="5">
    <source>
        <dbReference type="SAM" id="MobiDB-lite"/>
    </source>
</evidence>
<dbReference type="Proteomes" id="UP001597102">
    <property type="component" value="Unassembled WGS sequence"/>
</dbReference>
<feature type="compositionally biased region" description="Low complexity" evidence="5">
    <location>
        <begin position="67"/>
        <end position="78"/>
    </location>
</feature>
<sequence>MSEVFDIYTLLFLVLAVVIFLRLRSVLGRRTGNERPPYDPYSPSENSVGQHKSSDTVVDLPRGRTHSQQAEAEPQPSAADIEARLEDHAPKDSDLAKALTEVMRADPTFDPDQFLEGAKVAYEMVIAAFAEGDEATLQQLVDDEVFESFRRSMAERQERGERVETSLIAINKADIIEAEVKQGVEQITVRFTSELITLVRDSDGDIVEGDPETVRDVNDIWTFAREISSRDPNWQLVATQTAN</sequence>
<keyword evidence="3" id="KW-0809">Transit peptide</keyword>
<evidence type="ECO:0000256" key="1">
    <source>
        <dbReference type="ARBA" id="ARBA00004370"/>
    </source>
</evidence>
<dbReference type="Pfam" id="PF04280">
    <property type="entry name" value="Tim44"/>
    <property type="match status" value="1"/>
</dbReference>
<comment type="similarity">
    <text evidence="2">Belongs to the Tim44 family.</text>
</comment>
<dbReference type="SMART" id="SM00978">
    <property type="entry name" value="Tim44"/>
    <property type="match status" value="1"/>
</dbReference>
<dbReference type="InterPro" id="IPR007379">
    <property type="entry name" value="Tim44-like_dom"/>
</dbReference>
<dbReference type="PANTHER" id="PTHR10721:SF1">
    <property type="entry name" value="MITOCHONDRIAL IMPORT INNER MEMBRANE TRANSLOCASE SUBUNIT TIM44"/>
    <property type="match status" value="1"/>
</dbReference>
<feature type="region of interest" description="Disordered" evidence="5">
    <location>
        <begin position="31"/>
        <end position="78"/>
    </location>
</feature>
<dbReference type="PANTHER" id="PTHR10721">
    <property type="entry name" value="MITOCHONDRIAL IMPORT INNER MEMBRANE TRANSLOCASE SUBUNIT TIM44"/>
    <property type="match status" value="1"/>
</dbReference>
<dbReference type="RefSeq" id="WP_379084758.1">
    <property type="nucleotide sequence ID" value="NZ_JBHTJO010000001.1"/>
</dbReference>
<proteinExistence type="inferred from homology"/>
<accession>A0ABW3J5V1</accession>
<comment type="subcellular location">
    <subcellularLocation>
        <location evidence="1">Membrane</location>
    </subcellularLocation>
</comment>
<gene>
    <name evidence="8" type="ORF">ACFQ2F_01665</name>
</gene>
<evidence type="ECO:0000313" key="9">
    <source>
        <dbReference type="Proteomes" id="UP001597102"/>
    </source>
</evidence>
<dbReference type="EMBL" id="JBHTJO010000001">
    <property type="protein sequence ID" value="MFD0985800.1"/>
    <property type="molecule type" value="Genomic_DNA"/>
</dbReference>
<reference evidence="9" key="1">
    <citation type="journal article" date="2019" name="Int. J. Syst. Evol. Microbiol.">
        <title>The Global Catalogue of Microorganisms (GCM) 10K type strain sequencing project: providing services to taxonomists for standard genome sequencing and annotation.</title>
        <authorList>
            <consortium name="The Broad Institute Genomics Platform"/>
            <consortium name="The Broad Institute Genome Sequencing Center for Infectious Disease"/>
            <person name="Wu L."/>
            <person name="Ma J."/>
        </authorList>
    </citation>
    <scope>NUCLEOTIDE SEQUENCE [LARGE SCALE GENOMIC DNA]</scope>
    <source>
        <strain evidence="9">CCUG 61697</strain>
    </source>
</reference>
<keyword evidence="9" id="KW-1185">Reference proteome</keyword>
<evidence type="ECO:0000256" key="2">
    <source>
        <dbReference type="ARBA" id="ARBA00009597"/>
    </source>
</evidence>